<organism evidence="2">
    <name type="scientific">Timema cristinae</name>
    <name type="common">Walking stick</name>
    <dbReference type="NCBI Taxonomy" id="61476"/>
    <lineage>
        <taxon>Eukaryota</taxon>
        <taxon>Metazoa</taxon>
        <taxon>Ecdysozoa</taxon>
        <taxon>Arthropoda</taxon>
        <taxon>Hexapoda</taxon>
        <taxon>Insecta</taxon>
        <taxon>Pterygota</taxon>
        <taxon>Neoptera</taxon>
        <taxon>Polyneoptera</taxon>
        <taxon>Phasmatodea</taxon>
        <taxon>Timematodea</taxon>
        <taxon>Timematoidea</taxon>
        <taxon>Timematidae</taxon>
        <taxon>Timema</taxon>
    </lineage>
</organism>
<feature type="region of interest" description="Disordered" evidence="1">
    <location>
        <begin position="28"/>
        <end position="52"/>
    </location>
</feature>
<protein>
    <submittedName>
        <fullName evidence="2">Uncharacterized protein</fullName>
    </submittedName>
</protein>
<accession>A0A7R9D4D0</accession>
<dbReference type="AlphaFoldDB" id="A0A7R9D4D0"/>
<reference evidence="2" key="1">
    <citation type="submission" date="2020-11" db="EMBL/GenBank/DDBJ databases">
        <authorList>
            <person name="Tran Van P."/>
        </authorList>
    </citation>
    <scope>NUCLEOTIDE SEQUENCE</scope>
</reference>
<sequence length="73" mass="7981">MDIRTPLGLNLCIFSPDLDERCVSLDPQGRCTPKQPNAADQTPPPPRTSHKLEELATKVSSVFLGEKPGRRPG</sequence>
<name>A0A7R9D4D0_TIMCR</name>
<evidence type="ECO:0000313" key="2">
    <source>
        <dbReference type="EMBL" id="CAD7406336.1"/>
    </source>
</evidence>
<evidence type="ECO:0000256" key="1">
    <source>
        <dbReference type="SAM" id="MobiDB-lite"/>
    </source>
</evidence>
<dbReference type="EMBL" id="OC319797">
    <property type="protein sequence ID" value="CAD7406336.1"/>
    <property type="molecule type" value="Genomic_DNA"/>
</dbReference>
<gene>
    <name evidence="2" type="ORF">TCEB3V08_LOCUS8466</name>
</gene>
<proteinExistence type="predicted"/>